<keyword evidence="4 11" id="KW-1133">Transmembrane helix</keyword>
<evidence type="ECO:0000313" key="13">
    <source>
        <dbReference type="EMBL" id="NWX21513.1"/>
    </source>
</evidence>
<dbReference type="EMBL" id="VZRW01010595">
    <property type="protein sequence ID" value="NWX21513.1"/>
    <property type="molecule type" value="Genomic_DNA"/>
</dbReference>
<feature type="transmembrane region" description="Helical" evidence="11">
    <location>
        <begin position="205"/>
        <end position="227"/>
    </location>
</feature>
<dbReference type="PANTHER" id="PTHR24232">
    <property type="entry name" value="G-PROTEIN COUPLED RECEPTOR"/>
    <property type="match status" value="1"/>
</dbReference>
<proteinExistence type="inferred from homology"/>
<keyword evidence="9 10" id="KW-0807">Transducer</keyword>
<evidence type="ECO:0000313" key="14">
    <source>
        <dbReference type="Proteomes" id="UP000559068"/>
    </source>
</evidence>
<evidence type="ECO:0000256" key="8">
    <source>
        <dbReference type="ARBA" id="ARBA00023180"/>
    </source>
</evidence>
<organism evidence="13 14">
    <name type="scientific">Aegotheles bennettii</name>
    <dbReference type="NCBI Taxonomy" id="48278"/>
    <lineage>
        <taxon>Eukaryota</taxon>
        <taxon>Metazoa</taxon>
        <taxon>Chordata</taxon>
        <taxon>Craniata</taxon>
        <taxon>Vertebrata</taxon>
        <taxon>Euteleostomi</taxon>
        <taxon>Archelosauria</taxon>
        <taxon>Archosauria</taxon>
        <taxon>Dinosauria</taxon>
        <taxon>Saurischia</taxon>
        <taxon>Theropoda</taxon>
        <taxon>Coelurosauria</taxon>
        <taxon>Aves</taxon>
        <taxon>Neognathae</taxon>
        <taxon>Neoaves</taxon>
        <taxon>Strisores</taxon>
        <taxon>Caprimulgiformes</taxon>
        <taxon>Aegothelidae</taxon>
        <taxon>Aegotheles</taxon>
    </lineage>
</organism>
<dbReference type="PROSITE" id="PS00237">
    <property type="entry name" value="G_PROTEIN_RECEP_F1_1"/>
    <property type="match status" value="1"/>
</dbReference>
<reference evidence="13 14" key="1">
    <citation type="submission" date="2019-09" db="EMBL/GenBank/DDBJ databases">
        <title>Bird 10,000 Genomes (B10K) Project - Family phase.</title>
        <authorList>
            <person name="Zhang G."/>
        </authorList>
    </citation>
    <scope>NUCLEOTIDE SEQUENCE [LARGE SCALE GENOMIC DNA]</scope>
    <source>
        <strain evidence="13">B10K-DU-029-76</strain>
        <tissue evidence="13">Heart</tissue>
    </source>
</reference>
<keyword evidence="14" id="KW-1185">Reference proteome</keyword>
<feature type="domain" description="G-protein coupled receptors family 1 profile" evidence="12">
    <location>
        <begin position="24"/>
        <end position="267"/>
    </location>
</feature>
<keyword evidence="3 10" id="KW-0812">Transmembrane</keyword>
<feature type="transmembrane region" description="Helical" evidence="11">
    <location>
        <begin position="121"/>
        <end position="140"/>
    </location>
</feature>
<evidence type="ECO:0000256" key="6">
    <source>
        <dbReference type="ARBA" id="ARBA00023136"/>
    </source>
</evidence>
<evidence type="ECO:0000256" key="7">
    <source>
        <dbReference type="ARBA" id="ARBA00023170"/>
    </source>
</evidence>
<sequence length="278" mass="32149">VLQNGIMLFQLIIYIPVLSLGIPLNMIAFWVFCWKLKRWTETRVYMINLMVADSFLLFALPFLIYFEKYNHAKDKLCFTIKNIYLTNMPMSTLIITLIAIDRYIAIKFPLKAKILRSPLKSASICGFLWIMLIIYSYLHLEFLERKEQCCFYNQSTEPSYSLLLSMILLHFIPLGIVTFCSVQVIKCLKKKRATSPHDSKLVQKAIHIVSVNLCVFIVCFSPFYTTLILRFVVDVAGAHSLLSEVKASIQICICLANSNCCLDVFCYYFAAKEFQEFP</sequence>
<evidence type="ECO:0000256" key="10">
    <source>
        <dbReference type="RuleBase" id="RU000688"/>
    </source>
</evidence>
<evidence type="ECO:0000256" key="9">
    <source>
        <dbReference type="ARBA" id="ARBA00023224"/>
    </source>
</evidence>
<comment type="caution">
    <text evidence="13">The sequence shown here is derived from an EMBL/GenBank/DDBJ whole genome shotgun (WGS) entry which is preliminary data.</text>
</comment>
<dbReference type="Gene3D" id="1.20.1070.10">
    <property type="entry name" value="Rhodopsin 7-helix transmembrane proteins"/>
    <property type="match status" value="1"/>
</dbReference>
<feature type="non-terminal residue" evidence="13">
    <location>
        <position position="278"/>
    </location>
</feature>
<comment type="similarity">
    <text evidence="10">Belongs to the G-protein coupled receptor 1 family.</text>
</comment>
<comment type="subcellular location">
    <subcellularLocation>
        <location evidence="1">Cell membrane</location>
        <topology evidence="1">Multi-pass membrane protein</topology>
    </subcellularLocation>
</comment>
<keyword evidence="7 10" id="KW-0675">Receptor</keyword>
<evidence type="ECO:0000256" key="4">
    <source>
        <dbReference type="ARBA" id="ARBA00022989"/>
    </source>
</evidence>
<dbReference type="PRINTS" id="PR00237">
    <property type="entry name" value="GPCRRHODOPSN"/>
</dbReference>
<dbReference type="GO" id="GO:0007200">
    <property type="term" value="P:phospholipase C-activating G protein-coupled receptor signaling pathway"/>
    <property type="evidence" value="ECO:0007669"/>
    <property type="project" value="TreeGrafter"/>
</dbReference>
<gene>
    <name evidence="13" type="primary">Gpr35_2</name>
    <name evidence="13" type="ORF">AEGBEN_R11731</name>
</gene>
<feature type="transmembrane region" description="Helical" evidence="11">
    <location>
        <begin position="78"/>
        <end position="100"/>
    </location>
</feature>
<evidence type="ECO:0000256" key="3">
    <source>
        <dbReference type="ARBA" id="ARBA00022692"/>
    </source>
</evidence>
<dbReference type="GO" id="GO:0004930">
    <property type="term" value="F:G protein-coupled receptor activity"/>
    <property type="evidence" value="ECO:0007669"/>
    <property type="project" value="UniProtKB-KW"/>
</dbReference>
<dbReference type="GO" id="GO:0035025">
    <property type="term" value="P:positive regulation of Rho protein signal transduction"/>
    <property type="evidence" value="ECO:0007669"/>
    <property type="project" value="TreeGrafter"/>
</dbReference>
<protein>
    <submittedName>
        <fullName evidence="13">GPR35 protein</fullName>
    </submittedName>
</protein>
<accession>A0A7K6UF91</accession>
<evidence type="ECO:0000256" key="1">
    <source>
        <dbReference type="ARBA" id="ARBA00004651"/>
    </source>
</evidence>
<dbReference type="FunFam" id="1.20.1070.10:FF:000142">
    <property type="entry name" value="G protein-coupled receptor 55"/>
    <property type="match status" value="1"/>
</dbReference>
<keyword evidence="6 11" id="KW-0472">Membrane</keyword>
<dbReference type="Proteomes" id="UP000559068">
    <property type="component" value="Unassembled WGS sequence"/>
</dbReference>
<evidence type="ECO:0000259" key="12">
    <source>
        <dbReference type="PROSITE" id="PS50262"/>
    </source>
</evidence>
<dbReference type="GO" id="GO:0005886">
    <property type="term" value="C:plasma membrane"/>
    <property type="evidence" value="ECO:0007669"/>
    <property type="project" value="UniProtKB-SubCell"/>
</dbReference>
<dbReference type="InterPro" id="IPR017452">
    <property type="entry name" value="GPCR_Rhodpsn_7TM"/>
</dbReference>
<dbReference type="PANTHER" id="PTHR24232:SF97">
    <property type="entry name" value="G-PROTEIN COUPLED RECEPTORS FAMILY 1 PROFILE DOMAIN-CONTAINING PROTEIN"/>
    <property type="match status" value="1"/>
</dbReference>
<feature type="transmembrane region" description="Helical" evidence="11">
    <location>
        <begin position="6"/>
        <end position="32"/>
    </location>
</feature>
<name>A0A7K6UF91_9AVES</name>
<keyword evidence="2" id="KW-1003">Cell membrane</keyword>
<feature type="transmembrane region" description="Helical" evidence="11">
    <location>
        <begin position="44"/>
        <end position="66"/>
    </location>
</feature>
<feature type="transmembrane region" description="Helical" evidence="11">
    <location>
        <begin position="160"/>
        <end position="185"/>
    </location>
</feature>
<evidence type="ECO:0000256" key="11">
    <source>
        <dbReference type="SAM" id="Phobius"/>
    </source>
</evidence>
<dbReference type="SUPFAM" id="SSF81321">
    <property type="entry name" value="Family A G protein-coupled receptor-like"/>
    <property type="match status" value="1"/>
</dbReference>
<evidence type="ECO:0000256" key="2">
    <source>
        <dbReference type="ARBA" id="ARBA00022475"/>
    </source>
</evidence>
<keyword evidence="5 10" id="KW-0297">G-protein coupled receptor</keyword>
<dbReference type="OrthoDB" id="6086428at2759"/>
<dbReference type="PROSITE" id="PS50262">
    <property type="entry name" value="G_PROTEIN_RECEP_F1_2"/>
    <property type="match status" value="1"/>
</dbReference>
<dbReference type="Pfam" id="PF00001">
    <property type="entry name" value="7tm_1"/>
    <property type="match status" value="1"/>
</dbReference>
<dbReference type="InterPro" id="IPR000276">
    <property type="entry name" value="GPCR_Rhodpsn"/>
</dbReference>
<feature type="non-terminal residue" evidence="13">
    <location>
        <position position="1"/>
    </location>
</feature>
<evidence type="ECO:0000256" key="5">
    <source>
        <dbReference type="ARBA" id="ARBA00023040"/>
    </source>
</evidence>
<dbReference type="AlphaFoldDB" id="A0A7K6UF91"/>
<keyword evidence="8" id="KW-0325">Glycoprotein</keyword>